<keyword evidence="1" id="KW-0175">Coiled coil</keyword>
<reference evidence="2" key="1">
    <citation type="journal article" date="2020" name="Nature">
        <title>Giant virus diversity and host interactions through global metagenomics.</title>
        <authorList>
            <person name="Schulz F."/>
            <person name="Roux S."/>
            <person name="Paez-Espino D."/>
            <person name="Jungbluth S."/>
            <person name="Walsh D.A."/>
            <person name="Denef V.J."/>
            <person name="McMahon K.D."/>
            <person name="Konstantinidis K.T."/>
            <person name="Eloe-Fadrosh E.A."/>
            <person name="Kyrpides N.C."/>
            <person name="Woyke T."/>
        </authorList>
    </citation>
    <scope>NUCLEOTIDE SEQUENCE</scope>
    <source>
        <strain evidence="2">GVMAG-M-3300024261-37</strain>
    </source>
</reference>
<accession>A0A6C0IRK4</accession>
<organism evidence="2">
    <name type="scientific">viral metagenome</name>
    <dbReference type="NCBI Taxonomy" id="1070528"/>
    <lineage>
        <taxon>unclassified sequences</taxon>
        <taxon>metagenomes</taxon>
        <taxon>organismal metagenomes</taxon>
    </lineage>
</organism>
<proteinExistence type="predicted"/>
<dbReference type="EMBL" id="MN740233">
    <property type="protein sequence ID" value="QHT95046.1"/>
    <property type="molecule type" value="Genomic_DNA"/>
</dbReference>
<protein>
    <submittedName>
        <fullName evidence="2">Uncharacterized protein</fullName>
    </submittedName>
</protein>
<name>A0A6C0IRK4_9ZZZZ</name>
<evidence type="ECO:0000256" key="1">
    <source>
        <dbReference type="SAM" id="Coils"/>
    </source>
</evidence>
<evidence type="ECO:0000313" key="2">
    <source>
        <dbReference type="EMBL" id="QHT95046.1"/>
    </source>
</evidence>
<feature type="coiled-coil region" evidence="1">
    <location>
        <begin position="895"/>
        <end position="922"/>
    </location>
</feature>
<sequence>MASENIKEELSEFEPALGMIIQIVAPSDERFHKKLFLIDYLDNDLMKIIDESYTTHKLSIINGELSEKSIQYIVTIKEPLESGYAKLNGMTLGTWWSIEYNPRGENGLPAIYNGEITNLDEDQIEFSILNDEKEEKDIIYIDFEYKGIPLDMPVKFYKLSKPNISTSVSSISEITQEDDFDIDNVDFDEPVIDSEGIREKQKEFIIQANNIEFRILEETIVESIEKAETEKIYDITDQTDDLLNNLLSTIKSNDRTPKRLEQVNIIINRYKELRNNFSNFDPLGNSNSSKKFGHEYRPIVEQLKSLSKNINWVIPIVKNKQNIYFDKKLSDETIENDIIPKNSISFQDDYDIQQSYLKRNIVEGINKYDYLTNSTFKPNFTNPDDNRNIVSLIDGDNSKKAKTNLFTYVDNLDDVYSSSIDNNNNIQKGRFNTSVYNTQFNRLNHIQKDINEIVLLKKGQTVPIHGFMIFPYSHVNYSQSTFKQTSILKKANLNLTPFRFFDFLYKEKFIDTNFIKTNEFKADPILQKSNENFLKNIKLIYFDEHLSYEDRNKEQNFTDLLNSIFPQIKELLESMNFDGCVSYERLLFKLQPFFITNNHITFQQYQKITEIIENEINYYRKTKSMLIKNCNEYLQNLPDSYISQSELLDIIPDLDDVEYSPTADYSEPQQQQQVILDKSVKNAYDIKKTDQPSEYLYKTLNLDNSRYLYDACVFSQLNLSNDINIEDVVAELKTKIEAVDMNLINYPADECGPKVLSKRYANIENLMDEEYEAYFDTTYDETRYDIYNELNHINTISDKQQQRKMLINHLITEIEVPEDDAILQAESMIAGKKKIKNGHYAVLDDGTGDFRYYVRQDGVWQMDEELSGLSPEEINFCNTKNSCIKIKDKCTSIAKSQEEAQLDLMKDMLNKVQNELVKNTDEMKMLIKSDLQKDLKRIIILKNYIEKNTYKFDKYKHDIAMLFNSLDLIRSPNIDLRDQVLSTQDIVQKFERIIKFKEKHCREANLESGDDTNWYYCNITTDKSVKLLPTFMYELAVSFNTNIDLYIYTLEQIKKERGKISDDGDKIIDKYSGYEICKIEYSTDEGFEKSGAKKISRGVLDTSSEKKMEEERQKLLEGRIDTIDFETEERVDKKEEALNVFVEYMKKVIPALDMHLGINTSPSHQFIENYVIDLMDKKLTSASGYEKQLKVNPDLKTYKKYKGEFFLYSLLGMYAVAIQTQIPHINRGTGFSKCVESFKGFPLDKGNDFLHYLICVCIILRGPNKKAEFPFVLLPKYKEKKKLENELKHVKILKSFISDKILSIPAIKDKLQSKIEFLQDNVYQIEQEMHFDYKNWTTFLPPLVEFNIEKLISPNKDFENILMKSFSDKNLEENNNYILTLISKIRTFSLSVQEDIQRIISERPVDSLFLKSQDGSTVFLENACCNETNDSPYKYFIDNQKNQDIKNHNEEVFKLSNIYNNYKKLLKVQLLYSPENTRPVKLTMTKDFTENTIYLAFIKYCKFNSNTILSEELRDLCHTNISEFKPLQSLEEKIDILKSENHNYNRTSLNNLLTILGRNNLQHIEKKEIISTKIQFEKITNTFKDNFSIKDIYTELNSLLDRYDISYGEKTDVVVTELLSKLDSETDKLLSNLNSFLSNKRKSNPQKKILRNLKNVKDIPLDDVKKGGVKYISKEDENSHFLYRFLLMISKQIANDFPINLIQTKKKSSKIECPLRWEFSQSHFKSLENSLFKELEGLNQFRADDELNEILKSVVKENVDAITIFENIPFFSRLGEMKTIFDGPVIQKLSYYMFLSILNSYTTIIERKFGIVENMNRIETGKALGKKAYLQNKVTELMIVYLNIIKSYKSNLFLNRFQIMEKVKKEIEYERAEVTSKYATLTDDEKDVEHLKQKHKLGEWSVGATKAIFQYDQEYTEQQMANLERRTLLEFQAGKEDNVSMDRVQALDLSEEVDKLLRERESQQLINAEYDTRLVFGEDEDQDDLEQYDMGMGGY</sequence>